<organism evidence="1">
    <name type="scientific">Absidia glauca</name>
    <name type="common">Pin mould</name>
    <dbReference type="NCBI Taxonomy" id="4829"/>
    <lineage>
        <taxon>Eukaryota</taxon>
        <taxon>Fungi</taxon>
        <taxon>Fungi incertae sedis</taxon>
        <taxon>Mucoromycota</taxon>
        <taxon>Mucoromycotina</taxon>
        <taxon>Mucoromycetes</taxon>
        <taxon>Mucorales</taxon>
        <taxon>Cunninghamellaceae</taxon>
        <taxon>Absidia</taxon>
    </lineage>
</organism>
<dbReference type="EMBL" id="LT554468">
    <property type="protein sequence ID" value="SAM05789.1"/>
    <property type="molecule type" value="Genomic_DNA"/>
</dbReference>
<proteinExistence type="predicted"/>
<keyword evidence="2" id="KW-1185">Reference proteome</keyword>
<evidence type="ECO:0000313" key="1">
    <source>
        <dbReference type="EMBL" id="SAM05789.1"/>
    </source>
</evidence>
<evidence type="ECO:0000313" key="2">
    <source>
        <dbReference type="Proteomes" id="UP000078561"/>
    </source>
</evidence>
<dbReference type="InParanoid" id="A0A163MKB5"/>
<name>A0A163MKB5_ABSGL</name>
<accession>A0A163MKB5</accession>
<reference evidence="1" key="1">
    <citation type="submission" date="2016-04" db="EMBL/GenBank/DDBJ databases">
        <authorList>
            <person name="Evans L.H."/>
            <person name="Alamgir A."/>
            <person name="Owens N."/>
            <person name="Weber N.D."/>
            <person name="Virtaneva K."/>
            <person name="Barbian K."/>
            <person name="Babar A."/>
            <person name="Rosenke K."/>
        </authorList>
    </citation>
    <scope>NUCLEOTIDE SEQUENCE [LARGE SCALE GENOMIC DNA]</scope>
    <source>
        <strain evidence="1">CBS 101.48</strain>
    </source>
</reference>
<sequence>MNFFPSPPSSPTPSSFDKVMCGECEKPLSSDWFCSNCHKHCDICNRFLTLEQCSRCWVYDEYQHSYVRKAPQCFQYPPTHFQFMQQPFFHQSQLDHPIRY</sequence>
<dbReference type="OrthoDB" id="2287259at2759"/>
<dbReference type="Proteomes" id="UP000078561">
    <property type="component" value="Unassembled WGS sequence"/>
</dbReference>
<dbReference type="AlphaFoldDB" id="A0A163MKB5"/>
<protein>
    <submittedName>
        <fullName evidence="1">Uncharacterized protein</fullName>
    </submittedName>
</protein>
<gene>
    <name evidence="1" type="primary">ABSGL_11664.1 scaffold 12295</name>
</gene>